<accession>A0A7W1XT77</accession>
<gene>
    <name evidence="9" type="ORF">H2C83_10710</name>
</gene>
<comment type="caution">
    <text evidence="9">The sequence shown here is derived from an EMBL/GenBank/DDBJ whole genome shotgun (WGS) entry which is preliminary data.</text>
</comment>
<keyword evidence="6" id="KW-0449">Lipoprotein</keyword>
<dbReference type="FunFam" id="3.40.50.1980:FF:000003">
    <property type="entry name" value="Iron ABC transporter substrate-binding protein"/>
    <property type="match status" value="1"/>
</dbReference>
<dbReference type="Pfam" id="PF01497">
    <property type="entry name" value="Peripla_BP_2"/>
    <property type="match status" value="1"/>
</dbReference>
<reference evidence="9 10" key="1">
    <citation type="submission" date="2020-07" db="EMBL/GenBank/DDBJ databases">
        <title>Thermoactinomyces phylogeny.</title>
        <authorList>
            <person name="Dunlap C."/>
        </authorList>
    </citation>
    <scope>NUCLEOTIDE SEQUENCE [LARGE SCALE GENOMIC DNA]</scope>
    <source>
        <strain evidence="9 10">AMNI-1</strain>
    </source>
</reference>
<sequence>MILIIIFNKREGIHIFLLRKKNQFLLFSILLAFSLTMTGCGSSPTSTENSKTTTRSIKHAMGTTQVPEHPERVVVLTNEGLETLLSLDVKPIGAVKGFTSDGEPWYDHLESQLSGVKVVGTEHQPNLETIASLKPDLIIGNKMRQEKVYNQLNAIAPTVFAEKLQGDWKENFRLYALAVNKEDKAGEVLAQYQQKVDEIRKNAGGLIDKKVSIVRFIAGNTRLYQLDSFSGVILKDIGFDRPGIQNQNSFAAVITKEQIPQADGDILFYFTYNSGDSNGSAQEKEFTSDPLWKNLNAVKSGMAFKVDDVIWNTAGGTKAAFLMLDQLNSQISAIKQKQGQ</sequence>
<dbReference type="PANTHER" id="PTHR30532">
    <property type="entry name" value="IRON III DICITRATE-BINDING PERIPLASMIC PROTEIN"/>
    <property type="match status" value="1"/>
</dbReference>
<dbReference type="Gene3D" id="3.40.50.1980">
    <property type="entry name" value="Nitrogenase molybdenum iron protein domain"/>
    <property type="match status" value="2"/>
</dbReference>
<feature type="coiled-coil region" evidence="7">
    <location>
        <begin position="182"/>
        <end position="209"/>
    </location>
</feature>
<evidence type="ECO:0000256" key="4">
    <source>
        <dbReference type="ARBA" id="ARBA00022729"/>
    </source>
</evidence>
<dbReference type="GO" id="GO:0030288">
    <property type="term" value="C:outer membrane-bounded periplasmic space"/>
    <property type="evidence" value="ECO:0007669"/>
    <property type="project" value="TreeGrafter"/>
</dbReference>
<keyword evidence="5" id="KW-0564">Palmitate</keyword>
<name>A0A7W1XT77_9BACL</name>
<evidence type="ECO:0000256" key="2">
    <source>
        <dbReference type="ARBA" id="ARBA00008814"/>
    </source>
</evidence>
<dbReference type="Proteomes" id="UP000538292">
    <property type="component" value="Unassembled WGS sequence"/>
</dbReference>
<feature type="domain" description="Fe/B12 periplasmic-binding" evidence="8">
    <location>
        <begin position="72"/>
        <end position="335"/>
    </location>
</feature>
<dbReference type="PROSITE" id="PS50983">
    <property type="entry name" value="FE_B12_PBP"/>
    <property type="match status" value="1"/>
</dbReference>
<dbReference type="CDD" id="cd01146">
    <property type="entry name" value="FhuD"/>
    <property type="match status" value="1"/>
</dbReference>
<dbReference type="InterPro" id="IPR051313">
    <property type="entry name" value="Bact_iron-sidero_bind"/>
</dbReference>
<evidence type="ECO:0000256" key="7">
    <source>
        <dbReference type="SAM" id="Coils"/>
    </source>
</evidence>
<dbReference type="GO" id="GO:1901678">
    <property type="term" value="P:iron coordination entity transport"/>
    <property type="evidence" value="ECO:0007669"/>
    <property type="project" value="UniProtKB-ARBA"/>
</dbReference>
<proteinExistence type="inferred from homology"/>
<evidence type="ECO:0000256" key="3">
    <source>
        <dbReference type="ARBA" id="ARBA00022448"/>
    </source>
</evidence>
<dbReference type="AlphaFoldDB" id="A0A7W1XT77"/>
<evidence type="ECO:0000256" key="6">
    <source>
        <dbReference type="ARBA" id="ARBA00023288"/>
    </source>
</evidence>
<evidence type="ECO:0000259" key="8">
    <source>
        <dbReference type="PROSITE" id="PS50983"/>
    </source>
</evidence>
<evidence type="ECO:0000256" key="1">
    <source>
        <dbReference type="ARBA" id="ARBA00004193"/>
    </source>
</evidence>
<dbReference type="EMBL" id="JACEOL010000034">
    <property type="protein sequence ID" value="MBA4602775.1"/>
    <property type="molecule type" value="Genomic_DNA"/>
</dbReference>
<dbReference type="GO" id="GO:0005886">
    <property type="term" value="C:plasma membrane"/>
    <property type="evidence" value="ECO:0007669"/>
    <property type="project" value="UniProtKB-SubCell"/>
</dbReference>
<keyword evidence="10" id="KW-1185">Reference proteome</keyword>
<evidence type="ECO:0000313" key="9">
    <source>
        <dbReference type="EMBL" id="MBA4602775.1"/>
    </source>
</evidence>
<keyword evidence="7" id="KW-0175">Coiled coil</keyword>
<keyword evidence="3" id="KW-0813">Transport</keyword>
<keyword evidence="4" id="KW-0732">Signal</keyword>
<dbReference type="PANTHER" id="PTHR30532:SF21">
    <property type="entry name" value="SIDEROPHORE-BINDING LIPOPROTEIN YFIY-RELATED"/>
    <property type="match status" value="1"/>
</dbReference>
<evidence type="ECO:0000256" key="5">
    <source>
        <dbReference type="ARBA" id="ARBA00023139"/>
    </source>
</evidence>
<dbReference type="InterPro" id="IPR002491">
    <property type="entry name" value="ABC_transptr_periplasmic_BD"/>
</dbReference>
<dbReference type="SUPFAM" id="SSF53807">
    <property type="entry name" value="Helical backbone' metal receptor"/>
    <property type="match status" value="1"/>
</dbReference>
<comment type="subcellular location">
    <subcellularLocation>
        <location evidence="1">Cell membrane</location>
        <topology evidence="1">Lipid-anchor</topology>
    </subcellularLocation>
</comment>
<protein>
    <submittedName>
        <fullName evidence="9">ABC transporter substrate-binding protein</fullName>
    </submittedName>
</protein>
<organism evidence="9 10">
    <name type="scientific">Thermoactinomyces mirandus</name>
    <dbReference type="NCBI Taxonomy" id="2756294"/>
    <lineage>
        <taxon>Bacteria</taxon>
        <taxon>Bacillati</taxon>
        <taxon>Bacillota</taxon>
        <taxon>Bacilli</taxon>
        <taxon>Bacillales</taxon>
        <taxon>Thermoactinomycetaceae</taxon>
        <taxon>Thermoactinomyces</taxon>
    </lineage>
</organism>
<comment type="similarity">
    <text evidence="2">Belongs to the bacterial solute-binding protein 8 family.</text>
</comment>
<evidence type="ECO:0000313" key="10">
    <source>
        <dbReference type="Proteomes" id="UP000538292"/>
    </source>
</evidence>